<sequence length="827" mass="94419">MDNAKEKHKNPVESLFTKSVEDFVMSEDDSASENENDSSDIEEGEADETFKEKASKFLDGNISFNEYKAVVESNAEDNVNEVFKKKYEIQEKVKRVRKSLPPALEGLMGQANMCFVKGDHESALQMCLEIIRQVPSAPEPFQTLAEIYEEKGLKEKSLQVAMIAAHLNPRDCEQWINLGERSLQLNNLSDAITCYSRAIKYDPGNINPHIIRCQLLEQKGDRKSAIKSYHKLVDSVKAEFGSLILEYAKIAARYYHEENDIPKAKEVMETAFLKVPNSVSSEDVNLYVELLMMVRDYMKALEIIAKYCDVKIEGEEDIVADDETNQIACSSFRVLSCDIPTEIPVQIHVKLIVILIHLKSCHLLDNLLAPFLELENVEQSGDLYIDVVEALMSEGMHIEALKLLKLLTESKNYSLPAVWLNYAECLKHLGRLEEAVSAYLMVMQQAPKHVEARLMVSQLLNELGRSDEAISVLTQDPEAGSLDTGLLYERCLLLNGYSERTDEFLAVGRLLLSRHCVKITKKDDLMLLSKLKGYAKKQEAMKRSNDAVKVEGPELVEGKRLPTSDEEWTIFLSLCKTAYETKQFALLQRLTFSALGSPVLNSNEKKESDVFFLALLSCFYNKDSFHGYNFSRDIILNNGSTKAWNLFNLMLLDAEDSRHYRFIMRQLSRKPTHPALIMLYANNCFVSGTYKYSLSEYMSVYRQDPSGILAFMISLTLLQMSCQKFTEKKNLLITQCIAFLWQYKEQRGEYNSQEIHYNMGRLFHQLGLYPAALFHYKKALNTVSKVAENHGAKFDLKREIAFNISLIYQNSGSLELARHYIEKYIVI</sequence>
<dbReference type="AlphaFoldDB" id="E0W2H4"/>
<dbReference type="Pfam" id="PF13174">
    <property type="entry name" value="TPR_6"/>
    <property type="match status" value="1"/>
</dbReference>
<evidence type="ECO:0000313" key="6">
    <source>
        <dbReference type="EnsemblMetazoa" id="PHUM592860-PA"/>
    </source>
</evidence>
<dbReference type="Proteomes" id="UP000009046">
    <property type="component" value="Unassembled WGS sequence"/>
</dbReference>
<dbReference type="InterPro" id="IPR013105">
    <property type="entry name" value="TPR_2"/>
</dbReference>
<dbReference type="GO" id="GO:0000127">
    <property type="term" value="C:transcription factor TFIIIC complex"/>
    <property type="evidence" value="ECO:0007669"/>
    <property type="project" value="TreeGrafter"/>
</dbReference>
<feature type="region of interest" description="Disordered" evidence="4">
    <location>
        <begin position="23"/>
        <end position="48"/>
    </location>
</feature>
<dbReference type="STRING" id="121224.E0W2H4"/>
<dbReference type="PROSITE" id="PS50005">
    <property type="entry name" value="TPR"/>
    <property type="match status" value="1"/>
</dbReference>
<evidence type="ECO:0000256" key="2">
    <source>
        <dbReference type="ARBA" id="ARBA00022803"/>
    </source>
</evidence>
<dbReference type="InterPro" id="IPR039340">
    <property type="entry name" value="Tfc4/TFIIIC-102/Sfc4"/>
</dbReference>
<dbReference type="PANTHER" id="PTHR23082:SF0">
    <property type="entry name" value="GENERAL TRANSCRIPTION FACTOR 3C POLYPEPTIDE 3"/>
    <property type="match status" value="1"/>
</dbReference>
<dbReference type="Pfam" id="PF07719">
    <property type="entry name" value="TPR_2"/>
    <property type="match status" value="1"/>
</dbReference>
<dbReference type="Gene3D" id="1.25.40.10">
    <property type="entry name" value="Tetratricopeptide repeat domain"/>
    <property type="match status" value="3"/>
</dbReference>
<organism>
    <name type="scientific">Pediculus humanus subsp. corporis</name>
    <name type="common">Body louse</name>
    <dbReference type="NCBI Taxonomy" id="121224"/>
    <lineage>
        <taxon>Eukaryota</taxon>
        <taxon>Metazoa</taxon>
        <taxon>Ecdysozoa</taxon>
        <taxon>Arthropoda</taxon>
        <taxon>Hexapoda</taxon>
        <taxon>Insecta</taxon>
        <taxon>Pterygota</taxon>
        <taxon>Neoptera</taxon>
        <taxon>Paraneoptera</taxon>
        <taxon>Psocodea</taxon>
        <taxon>Troctomorpha</taxon>
        <taxon>Phthiraptera</taxon>
        <taxon>Anoplura</taxon>
        <taxon>Pediculidae</taxon>
        <taxon>Pediculus</taxon>
    </lineage>
</organism>
<dbReference type="SUPFAM" id="SSF48452">
    <property type="entry name" value="TPR-like"/>
    <property type="match status" value="2"/>
</dbReference>
<dbReference type="InterPro" id="IPR011990">
    <property type="entry name" value="TPR-like_helical_dom_sf"/>
</dbReference>
<name>E0W2H4_PEDHC</name>
<dbReference type="GeneID" id="8232804"/>
<evidence type="ECO:0000256" key="1">
    <source>
        <dbReference type="ARBA" id="ARBA00022737"/>
    </source>
</evidence>
<dbReference type="HOGENOM" id="CLU_002391_1_1_1"/>
<gene>
    <name evidence="6" type="primary">8232804</name>
    <name evidence="5" type="ORF">Phum_PHUM592860</name>
</gene>
<keyword evidence="1" id="KW-0677">Repeat</keyword>
<reference evidence="5" key="1">
    <citation type="submission" date="2007-04" db="EMBL/GenBank/DDBJ databases">
        <title>Annotation of Pediculus humanus corporis strain USDA.</title>
        <authorList>
            <person name="Kirkness E."/>
            <person name="Hannick L."/>
            <person name="Hass B."/>
            <person name="Bruggner R."/>
            <person name="Lawson D."/>
            <person name="Bidwell S."/>
            <person name="Joardar V."/>
            <person name="Caler E."/>
            <person name="Walenz B."/>
            <person name="Inman J."/>
            <person name="Schobel S."/>
            <person name="Galinsky K."/>
            <person name="Amedeo P."/>
            <person name="Strausberg R."/>
        </authorList>
    </citation>
    <scope>NUCLEOTIDE SEQUENCE</scope>
    <source>
        <strain evidence="5">USDA</strain>
    </source>
</reference>
<protein>
    <submittedName>
        <fullName evidence="5">General transcription factor 3C polypeptide, putative</fullName>
    </submittedName>
</protein>
<evidence type="ECO:0000256" key="3">
    <source>
        <dbReference type="PROSITE-ProRule" id="PRU00339"/>
    </source>
</evidence>
<dbReference type="eggNOG" id="KOG2076">
    <property type="taxonomic scope" value="Eukaryota"/>
</dbReference>
<dbReference type="InParanoid" id="E0W2H4"/>
<keyword evidence="2 3" id="KW-0802">TPR repeat</keyword>
<dbReference type="GO" id="GO:0006383">
    <property type="term" value="P:transcription by RNA polymerase III"/>
    <property type="evidence" value="ECO:0007669"/>
    <property type="project" value="InterPro"/>
</dbReference>
<proteinExistence type="predicted"/>
<reference evidence="6" key="3">
    <citation type="submission" date="2020-05" db="UniProtKB">
        <authorList>
            <consortium name="EnsemblMetazoa"/>
        </authorList>
    </citation>
    <scope>IDENTIFICATION</scope>
    <source>
        <strain evidence="6">USDA</strain>
    </source>
</reference>
<dbReference type="EMBL" id="DS235878">
    <property type="protein sequence ID" value="EEB19830.1"/>
    <property type="molecule type" value="Genomic_DNA"/>
</dbReference>
<evidence type="ECO:0000313" key="7">
    <source>
        <dbReference type="Proteomes" id="UP000009046"/>
    </source>
</evidence>
<dbReference type="EMBL" id="AAZO01007226">
    <property type="status" value="NOT_ANNOTATED_CDS"/>
    <property type="molecule type" value="Genomic_DNA"/>
</dbReference>
<dbReference type="KEGG" id="phu:Phum_PHUM592860"/>
<accession>E0W2H4</accession>
<dbReference type="CTD" id="8232804"/>
<dbReference type="InterPro" id="IPR019734">
    <property type="entry name" value="TPR_rpt"/>
</dbReference>
<dbReference type="EnsemblMetazoa" id="PHUM592860-RA">
    <property type="protein sequence ID" value="PHUM592860-PA"/>
    <property type="gene ID" value="PHUM592860"/>
</dbReference>
<dbReference type="OMA" id="SSPNMKF"/>
<feature type="compositionally biased region" description="Acidic residues" evidence="4">
    <location>
        <begin position="24"/>
        <end position="47"/>
    </location>
</feature>
<dbReference type="VEuPathDB" id="VectorBase:PHUM592860"/>
<evidence type="ECO:0000313" key="5">
    <source>
        <dbReference type="EMBL" id="EEB19830.1"/>
    </source>
</evidence>
<dbReference type="PANTHER" id="PTHR23082">
    <property type="entry name" value="TRANSCRIPTION INITIATION FACTOR IIIC TFIIIC , POLYPEPTIDE 3-RELATED"/>
    <property type="match status" value="1"/>
</dbReference>
<dbReference type="OrthoDB" id="151490at2759"/>
<reference evidence="5" key="2">
    <citation type="submission" date="2007-04" db="EMBL/GenBank/DDBJ databases">
        <title>The genome of the human body louse.</title>
        <authorList>
            <consortium name="The Human Body Louse Genome Consortium"/>
            <person name="Kirkness E."/>
            <person name="Walenz B."/>
            <person name="Hass B."/>
            <person name="Bruggner R."/>
            <person name="Strausberg R."/>
        </authorList>
    </citation>
    <scope>NUCLEOTIDE SEQUENCE</scope>
    <source>
        <strain evidence="5">USDA</strain>
    </source>
</reference>
<dbReference type="RefSeq" id="XP_002432568.1">
    <property type="nucleotide sequence ID" value="XM_002432523.1"/>
</dbReference>
<dbReference type="FunCoup" id="E0W2H4">
    <property type="interactions" value="1518"/>
</dbReference>
<keyword evidence="7" id="KW-1185">Reference proteome</keyword>
<evidence type="ECO:0000256" key="4">
    <source>
        <dbReference type="SAM" id="MobiDB-lite"/>
    </source>
</evidence>
<dbReference type="SMART" id="SM00028">
    <property type="entry name" value="TPR"/>
    <property type="match status" value="5"/>
</dbReference>
<feature type="repeat" description="TPR" evidence="3">
    <location>
        <begin position="172"/>
        <end position="205"/>
    </location>
</feature>